<comment type="caution">
    <text evidence="4">The sequence shown here is derived from an EMBL/GenBank/DDBJ whole genome shotgun (WGS) entry which is preliminary data.</text>
</comment>
<feature type="domain" description="Amidohydrolase 3" evidence="3">
    <location>
        <begin position="78"/>
        <end position="603"/>
    </location>
</feature>
<evidence type="ECO:0000256" key="1">
    <source>
        <dbReference type="SAM" id="MobiDB-lite"/>
    </source>
</evidence>
<protein>
    <recommendedName>
        <fullName evidence="3">Amidohydrolase 3 domain-containing protein</fullName>
    </recommendedName>
</protein>
<dbReference type="EMBL" id="JAWRVE010000145">
    <property type="protein sequence ID" value="KAL1853927.1"/>
    <property type="molecule type" value="Genomic_DNA"/>
</dbReference>
<keyword evidence="2" id="KW-0732">Signal</keyword>
<dbReference type="Gene3D" id="3.20.20.140">
    <property type="entry name" value="Metal-dependent hydrolases"/>
    <property type="match status" value="1"/>
</dbReference>
<feature type="region of interest" description="Disordered" evidence="1">
    <location>
        <begin position="510"/>
        <end position="534"/>
    </location>
</feature>
<evidence type="ECO:0000313" key="5">
    <source>
        <dbReference type="Proteomes" id="UP001583177"/>
    </source>
</evidence>
<dbReference type="CDD" id="cd01300">
    <property type="entry name" value="YtcJ_like"/>
    <property type="match status" value="1"/>
</dbReference>
<dbReference type="Gene3D" id="3.10.310.70">
    <property type="match status" value="1"/>
</dbReference>
<dbReference type="InterPro" id="IPR011059">
    <property type="entry name" value="Metal-dep_hydrolase_composite"/>
</dbReference>
<dbReference type="Gene3D" id="2.30.40.10">
    <property type="entry name" value="Urease, subunit C, domain 1"/>
    <property type="match status" value="1"/>
</dbReference>
<name>A0ABR3W5R0_9PEZI</name>
<dbReference type="Pfam" id="PF07969">
    <property type="entry name" value="Amidohydro_3"/>
    <property type="match status" value="1"/>
</dbReference>
<evidence type="ECO:0000259" key="3">
    <source>
        <dbReference type="Pfam" id="PF07969"/>
    </source>
</evidence>
<dbReference type="SUPFAM" id="SSF51556">
    <property type="entry name" value="Metallo-dependent hydrolases"/>
    <property type="match status" value="1"/>
</dbReference>
<gene>
    <name evidence="4" type="ORF">Daus18300_011669</name>
</gene>
<keyword evidence="5" id="KW-1185">Reference proteome</keyword>
<dbReference type="SUPFAM" id="SSF51338">
    <property type="entry name" value="Composite domain of metallo-dependent hydrolases"/>
    <property type="match status" value="1"/>
</dbReference>
<dbReference type="InterPro" id="IPR033932">
    <property type="entry name" value="YtcJ-like"/>
</dbReference>
<dbReference type="InterPro" id="IPR032466">
    <property type="entry name" value="Metal_Hydrolase"/>
</dbReference>
<sequence length="658" mass="70880">MARTTFPIKAFCLLPLYYAVALSQNTSNVADTVLRNGKIYTLDDASSQVQALAVHDGVIVFTGGDDAVQSFIGSNTTVIDLDGRMAMPGLIDAHMHTGAAGEALVKCNLNYETLAIEQVLEHLQKCIDAEPEKNNETQWLEVVNFDLSGLATLGGLPTKADLDKLNTTRPVLLTTTDHHTFFVNSAALKVSGINASTPNPVGGRIDRLPGSNEPSGLLQDQASTLLAGPNPLTTAEQIDGVNAVLRELRQAGVTTFQEAVATPIQHSLFLQVKQGGNLSARPYFDYQVSPPATVDAVDTVVKDAINVTTTFNDEGHVQPKPVQEWQAIKLFMDGIIQSPAKTGAVLSPYLEQVGNSSEWAVPPNATTVEPYIQLEPLAALLGQLTSNGIDVQLHADGDGAVRRVLDAVEQFRGNFPNVTDYRIAIAHAELSSPDDWPRFAELGVDAILSFQWAQPSATWEPLTFNTMGPDRVQYLEAFVDIAAGGRPVIYGSDWPIDPLDEFLALKSAVTRQGDPENSHSPASHGAPFNTSTFPGKKMERESALRAITIEAAKFLRADSSIGSLEVGKVADVIILERNYFEVPEEEIARQKVLLTMLGGEVLYVADGVSFGEDVMPKFPNTNTTSADVKNVGGFAGRSMSEQAKALRAQVGRRHACHA</sequence>
<organism evidence="4 5">
    <name type="scientific">Diaporthe australafricana</name>
    <dbReference type="NCBI Taxonomy" id="127596"/>
    <lineage>
        <taxon>Eukaryota</taxon>
        <taxon>Fungi</taxon>
        <taxon>Dikarya</taxon>
        <taxon>Ascomycota</taxon>
        <taxon>Pezizomycotina</taxon>
        <taxon>Sordariomycetes</taxon>
        <taxon>Sordariomycetidae</taxon>
        <taxon>Diaporthales</taxon>
        <taxon>Diaporthaceae</taxon>
        <taxon>Diaporthe</taxon>
    </lineage>
</organism>
<proteinExistence type="predicted"/>
<dbReference type="PANTHER" id="PTHR22642">
    <property type="entry name" value="IMIDAZOLONEPROPIONASE"/>
    <property type="match status" value="1"/>
</dbReference>
<accession>A0ABR3W5R0</accession>
<dbReference type="Proteomes" id="UP001583177">
    <property type="component" value="Unassembled WGS sequence"/>
</dbReference>
<feature type="chain" id="PRO_5047443959" description="Amidohydrolase 3 domain-containing protein" evidence="2">
    <location>
        <begin position="24"/>
        <end position="658"/>
    </location>
</feature>
<dbReference type="PANTHER" id="PTHR22642:SF2">
    <property type="entry name" value="PROTEIN LONG AFTER FAR-RED 3"/>
    <property type="match status" value="1"/>
</dbReference>
<feature type="signal peptide" evidence="2">
    <location>
        <begin position="1"/>
        <end position="23"/>
    </location>
</feature>
<evidence type="ECO:0000313" key="4">
    <source>
        <dbReference type="EMBL" id="KAL1853927.1"/>
    </source>
</evidence>
<reference evidence="4 5" key="1">
    <citation type="journal article" date="2024" name="IMA Fungus">
        <title>IMA Genome - F19 : A genome assembly and annotation guide to empower mycologists, including annotated draft genome sequences of Ceratocystis pirilliformis, Diaporthe australafricana, Fusarium ophioides, Paecilomyces lecythidis, and Sporothrix stenoceras.</title>
        <authorList>
            <person name="Aylward J."/>
            <person name="Wilson A.M."/>
            <person name="Visagie C.M."/>
            <person name="Spraker J."/>
            <person name="Barnes I."/>
            <person name="Buitendag C."/>
            <person name="Ceriani C."/>
            <person name="Del Mar Angel L."/>
            <person name="du Plessis D."/>
            <person name="Fuchs T."/>
            <person name="Gasser K."/>
            <person name="Kramer D."/>
            <person name="Li W."/>
            <person name="Munsamy K."/>
            <person name="Piso A."/>
            <person name="Price J.L."/>
            <person name="Sonnekus B."/>
            <person name="Thomas C."/>
            <person name="van der Nest A."/>
            <person name="van Dijk A."/>
            <person name="van Heerden A."/>
            <person name="van Vuuren N."/>
            <person name="Yilmaz N."/>
            <person name="Duong T.A."/>
            <person name="van der Merwe N.A."/>
            <person name="Wingfield M.J."/>
            <person name="Wingfield B.D."/>
        </authorList>
    </citation>
    <scope>NUCLEOTIDE SEQUENCE [LARGE SCALE GENOMIC DNA]</scope>
    <source>
        <strain evidence="4 5">CMW 18300</strain>
    </source>
</reference>
<dbReference type="InterPro" id="IPR013108">
    <property type="entry name" value="Amidohydro_3"/>
</dbReference>
<evidence type="ECO:0000256" key="2">
    <source>
        <dbReference type="SAM" id="SignalP"/>
    </source>
</evidence>